<gene>
    <name evidence="2" type="ORF">QBZ16_002445</name>
</gene>
<organism evidence="2 3">
    <name type="scientific">Prototheca wickerhamii</name>
    <dbReference type="NCBI Taxonomy" id="3111"/>
    <lineage>
        <taxon>Eukaryota</taxon>
        <taxon>Viridiplantae</taxon>
        <taxon>Chlorophyta</taxon>
        <taxon>core chlorophytes</taxon>
        <taxon>Trebouxiophyceae</taxon>
        <taxon>Chlorellales</taxon>
        <taxon>Chlorellaceae</taxon>
        <taxon>Prototheca</taxon>
    </lineage>
</organism>
<accession>A0AAD9IMN1</accession>
<reference evidence="2" key="1">
    <citation type="submission" date="2021-01" db="EMBL/GenBank/DDBJ databases">
        <authorList>
            <person name="Eckstrom K.M.E."/>
        </authorList>
    </citation>
    <scope>NUCLEOTIDE SEQUENCE</scope>
    <source>
        <strain evidence="2">UVCC 0001</strain>
    </source>
</reference>
<evidence type="ECO:0000256" key="1">
    <source>
        <dbReference type="SAM" id="MobiDB-lite"/>
    </source>
</evidence>
<protein>
    <submittedName>
        <fullName evidence="2">Uncharacterized protein</fullName>
    </submittedName>
</protein>
<evidence type="ECO:0000313" key="3">
    <source>
        <dbReference type="Proteomes" id="UP001255856"/>
    </source>
</evidence>
<evidence type="ECO:0000313" key="2">
    <source>
        <dbReference type="EMBL" id="KAK2080049.1"/>
    </source>
</evidence>
<name>A0AAD9IMN1_PROWI</name>
<dbReference type="AlphaFoldDB" id="A0AAD9IMN1"/>
<feature type="region of interest" description="Disordered" evidence="1">
    <location>
        <begin position="123"/>
        <end position="149"/>
    </location>
</feature>
<dbReference type="Proteomes" id="UP001255856">
    <property type="component" value="Unassembled WGS sequence"/>
</dbReference>
<keyword evidence="3" id="KW-1185">Reference proteome</keyword>
<proteinExistence type="predicted"/>
<dbReference type="EMBL" id="JASFZW010000002">
    <property type="protein sequence ID" value="KAK2080049.1"/>
    <property type="molecule type" value="Genomic_DNA"/>
</dbReference>
<comment type="caution">
    <text evidence="2">The sequence shown here is derived from an EMBL/GenBank/DDBJ whole genome shotgun (WGS) entry which is preliminary data.</text>
</comment>
<feature type="compositionally biased region" description="Basic residues" evidence="1">
    <location>
        <begin position="123"/>
        <end position="136"/>
    </location>
</feature>
<sequence length="296" mass="30782">MIARTRMDIALKPQLPPVLTLDGDSNASSTTEADTSALLDGADHRSHHLLKHCLSTGQRDGALAHFTTDDVKEAAREVSRMGQRELQARFKAVYGTTTHSNNNDWLRRKLFEAIGAAPMKAAVKSKPRKAASKARRGTSVPSSPVTKGLIGRAAGSRSCFGTPRPLALDGAAALALGSPELSLEDGSEEGSYSFVPGISLGKGDSGSATPQSVLGAAPGSAGARLERSAWSGTAPAPPAQLADDFRAGLFTAEALGPAPEWGSGTLDLDALRSDCALCAEADDDVMMLQLDLSAFD</sequence>